<sequence>MIAAVLLTLQAATPAVRLPPPGPPERIVLLNCPKSTGDEVVVCGESTDALPPEERGSKDRPRASNPDMTGIGALAAAAPVCGARQGGCASGVNLLGMGTAAVRLVGKLIDPDSCCDQPGEATSVGKLVGDVAKAFRKKPDKSQRVAIDLDAPPPSTAGRLTP</sequence>
<feature type="region of interest" description="Disordered" evidence="1">
    <location>
        <begin position="45"/>
        <end position="68"/>
    </location>
</feature>
<comment type="caution">
    <text evidence="2">The sequence shown here is derived from an EMBL/GenBank/DDBJ whole genome shotgun (WGS) entry which is preliminary data.</text>
</comment>
<reference evidence="2" key="2">
    <citation type="submission" date="2020-09" db="EMBL/GenBank/DDBJ databases">
        <authorList>
            <person name="Sun Q."/>
            <person name="Zhou Y."/>
        </authorList>
    </citation>
    <scope>NUCLEOTIDE SEQUENCE</scope>
    <source>
        <strain evidence="2">CGMCC 1.15330</strain>
    </source>
</reference>
<gene>
    <name evidence="2" type="ORF">GCM10011380_27880</name>
</gene>
<name>A0A916WVC1_9SPHN</name>
<dbReference type="Proteomes" id="UP000623067">
    <property type="component" value="Unassembled WGS sequence"/>
</dbReference>
<dbReference type="RefSeq" id="WP_188659350.1">
    <property type="nucleotide sequence ID" value="NZ_BMIH01000003.1"/>
</dbReference>
<accession>A0A916WVC1</accession>
<evidence type="ECO:0000313" key="2">
    <source>
        <dbReference type="EMBL" id="GGB36913.1"/>
    </source>
</evidence>
<protein>
    <submittedName>
        <fullName evidence="2">Uncharacterized protein</fullName>
    </submittedName>
</protein>
<feature type="compositionally biased region" description="Basic and acidic residues" evidence="1">
    <location>
        <begin position="52"/>
        <end position="62"/>
    </location>
</feature>
<proteinExistence type="predicted"/>
<evidence type="ECO:0000313" key="3">
    <source>
        <dbReference type="Proteomes" id="UP000623067"/>
    </source>
</evidence>
<feature type="region of interest" description="Disordered" evidence="1">
    <location>
        <begin position="139"/>
        <end position="162"/>
    </location>
</feature>
<dbReference type="AlphaFoldDB" id="A0A916WVC1"/>
<dbReference type="EMBL" id="BMIH01000003">
    <property type="protein sequence ID" value="GGB36913.1"/>
    <property type="molecule type" value="Genomic_DNA"/>
</dbReference>
<keyword evidence="3" id="KW-1185">Reference proteome</keyword>
<evidence type="ECO:0000256" key="1">
    <source>
        <dbReference type="SAM" id="MobiDB-lite"/>
    </source>
</evidence>
<organism evidence="2 3">
    <name type="scientific">Sphingomonas metalli</name>
    <dbReference type="NCBI Taxonomy" id="1779358"/>
    <lineage>
        <taxon>Bacteria</taxon>
        <taxon>Pseudomonadati</taxon>
        <taxon>Pseudomonadota</taxon>
        <taxon>Alphaproteobacteria</taxon>
        <taxon>Sphingomonadales</taxon>
        <taxon>Sphingomonadaceae</taxon>
        <taxon>Sphingomonas</taxon>
    </lineage>
</organism>
<reference evidence="2" key="1">
    <citation type="journal article" date="2014" name="Int. J. Syst. Evol. Microbiol.">
        <title>Complete genome sequence of Corynebacterium casei LMG S-19264T (=DSM 44701T), isolated from a smear-ripened cheese.</title>
        <authorList>
            <consortium name="US DOE Joint Genome Institute (JGI-PGF)"/>
            <person name="Walter F."/>
            <person name="Albersmeier A."/>
            <person name="Kalinowski J."/>
            <person name="Ruckert C."/>
        </authorList>
    </citation>
    <scope>NUCLEOTIDE SEQUENCE</scope>
    <source>
        <strain evidence="2">CGMCC 1.15330</strain>
    </source>
</reference>